<dbReference type="SMART" id="SM00186">
    <property type="entry name" value="FBG"/>
    <property type="match status" value="1"/>
</dbReference>
<dbReference type="PANTHER" id="PTHR19143">
    <property type="entry name" value="FIBRINOGEN/TENASCIN/ANGIOPOEITIN"/>
    <property type="match status" value="1"/>
</dbReference>
<dbReference type="InterPro" id="IPR014716">
    <property type="entry name" value="Fibrinogen_a/b/g_C_1"/>
</dbReference>
<dbReference type="PANTHER" id="PTHR19143:SF394">
    <property type="entry name" value="ANGIOPOIETIN-RELATED PROTEIN 3-LIKE"/>
    <property type="match status" value="1"/>
</dbReference>
<feature type="domain" description="Fibrinogen C-terminal" evidence="1">
    <location>
        <begin position="163"/>
        <end position="382"/>
    </location>
</feature>
<dbReference type="EMBL" id="CP111021">
    <property type="protein sequence ID" value="WAR16387.1"/>
    <property type="molecule type" value="Genomic_DNA"/>
</dbReference>
<dbReference type="Gene3D" id="3.90.215.10">
    <property type="entry name" value="Gamma Fibrinogen, chain A, domain 1"/>
    <property type="match status" value="1"/>
</dbReference>
<evidence type="ECO:0000259" key="1">
    <source>
        <dbReference type="PROSITE" id="PS51406"/>
    </source>
</evidence>
<organism evidence="2 3">
    <name type="scientific">Mya arenaria</name>
    <name type="common">Soft-shell clam</name>
    <dbReference type="NCBI Taxonomy" id="6604"/>
    <lineage>
        <taxon>Eukaryota</taxon>
        <taxon>Metazoa</taxon>
        <taxon>Spiralia</taxon>
        <taxon>Lophotrochozoa</taxon>
        <taxon>Mollusca</taxon>
        <taxon>Bivalvia</taxon>
        <taxon>Autobranchia</taxon>
        <taxon>Heteroconchia</taxon>
        <taxon>Euheterodonta</taxon>
        <taxon>Imparidentia</taxon>
        <taxon>Neoheterodontei</taxon>
        <taxon>Myida</taxon>
        <taxon>Myoidea</taxon>
        <taxon>Myidae</taxon>
        <taxon>Mya</taxon>
    </lineage>
</organism>
<dbReference type="InterPro" id="IPR002181">
    <property type="entry name" value="Fibrinogen_a/b/g_C_dom"/>
</dbReference>
<dbReference type="Pfam" id="PF00024">
    <property type="entry name" value="PAN_1"/>
    <property type="match status" value="1"/>
</dbReference>
<evidence type="ECO:0000313" key="2">
    <source>
        <dbReference type="EMBL" id="WAR16387.1"/>
    </source>
</evidence>
<name>A0ABY7F2G3_MYAAR</name>
<dbReference type="Pfam" id="PF00147">
    <property type="entry name" value="Fibrinogen_C"/>
    <property type="match status" value="1"/>
</dbReference>
<dbReference type="InterPro" id="IPR036056">
    <property type="entry name" value="Fibrinogen-like_C"/>
</dbReference>
<dbReference type="InterPro" id="IPR050373">
    <property type="entry name" value="Fibrinogen_C-term_domain"/>
</dbReference>
<protein>
    <submittedName>
        <fullName evidence="2">ANGP2-like protein</fullName>
    </submittedName>
</protein>
<accession>A0ABY7F2G3</accession>
<keyword evidence="3" id="KW-1185">Reference proteome</keyword>
<evidence type="ECO:0000313" key="3">
    <source>
        <dbReference type="Proteomes" id="UP001164746"/>
    </source>
</evidence>
<dbReference type="InterPro" id="IPR003609">
    <property type="entry name" value="Pan_app"/>
</dbReference>
<dbReference type="Proteomes" id="UP001164746">
    <property type="component" value="Chromosome 10"/>
</dbReference>
<dbReference type="NCBIfam" id="NF040941">
    <property type="entry name" value="GGGWT_bact"/>
    <property type="match status" value="1"/>
</dbReference>
<reference evidence="2" key="1">
    <citation type="submission" date="2022-11" db="EMBL/GenBank/DDBJ databases">
        <title>Centuries of genome instability and evolution in soft-shell clam transmissible cancer (bioRxiv).</title>
        <authorList>
            <person name="Hart S.F.M."/>
            <person name="Yonemitsu M.A."/>
            <person name="Giersch R.M."/>
            <person name="Beal B.F."/>
            <person name="Arriagada G."/>
            <person name="Davis B.W."/>
            <person name="Ostrander E.A."/>
            <person name="Goff S.P."/>
            <person name="Metzger M.J."/>
        </authorList>
    </citation>
    <scope>NUCLEOTIDE SEQUENCE</scope>
    <source>
        <strain evidence="2">MELC-2E11</strain>
        <tissue evidence="2">Siphon/mantle</tissue>
    </source>
</reference>
<gene>
    <name evidence="2" type="ORF">MAR_030981</name>
</gene>
<dbReference type="PROSITE" id="PS51406">
    <property type="entry name" value="FIBRINOGEN_C_2"/>
    <property type="match status" value="1"/>
</dbReference>
<proteinExistence type="predicted"/>
<dbReference type="SUPFAM" id="SSF56496">
    <property type="entry name" value="Fibrinogen C-terminal domain-like"/>
    <property type="match status" value="1"/>
</dbReference>
<sequence>MAYMKDIAMSRPLPYNSVRKACFSVPFIRDVFNLNVHLNKLFAICDVNKLRMNYRFTKEMELSSDVYTFAIAYKVLVIKNELNAIKSSMNQLQAKIYTGKKVATSTSSIVVVSLLQCQYMCFLARSKGTCNICEFDKVSNTCVFSSDTEHDIIRTPDDTKVVLIPDEGTNDCYGLHKQDQGLPSGVYEFSLSRFHVKVPVFCDMTTAGGGWTVIQHRYDGSVDFYRTISEYTDGFGNVGMEFWLGLSYIKEIADKGNTTIRMEISAADGNSSYEEWPEFRLGDAPTYTLHVGGLGTGTAGDYARYFARHNNGSDFTAKGSFCGDDMHGGWWYNDCTEINLNGEYVTPGTRSGYAGGWGGMVYPSFRYWSSLKTSTIMIRRND</sequence>